<feature type="transmembrane region" description="Helical" evidence="11">
    <location>
        <begin position="6"/>
        <end position="27"/>
    </location>
</feature>
<keyword evidence="3" id="KW-0813">Transport</keyword>
<evidence type="ECO:0000313" key="15">
    <source>
        <dbReference type="RefSeq" id="XP_055871275.1"/>
    </source>
</evidence>
<evidence type="ECO:0000313" key="16">
    <source>
        <dbReference type="RefSeq" id="XP_055871279.1"/>
    </source>
</evidence>
<dbReference type="OrthoDB" id="2376984at2759"/>
<evidence type="ECO:0000256" key="3">
    <source>
        <dbReference type="ARBA" id="ARBA00022448"/>
    </source>
</evidence>
<dbReference type="GO" id="GO:0005886">
    <property type="term" value="C:plasma membrane"/>
    <property type="evidence" value="ECO:0007669"/>
    <property type="project" value="UniProtKB-SubCell"/>
</dbReference>
<evidence type="ECO:0000256" key="10">
    <source>
        <dbReference type="ARBA" id="ARBA00023170"/>
    </source>
</evidence>
<dbReference type="GO" id="GO:0034632">
    <property type="term" value="F:retinol transmembrane transporter activity"/>
    <property type="evidence" value="ECO:0007669"/>
    <property type="project" value="InterPro"/>
</dbReference>
<feature type="transmembrane region" description="Helical" evidence="11">
    <location>
        <begin position="437"/>
        <end position="456"/>
    </location>
</feature>
<keyword evidence="10" id="KW-0675">Receptor</keyword>
<dbReference type="GeneID" id="106072342"/>
<dbReference type="RefSeq" id="XP_055871279.1">
    <property type="nucleotide sequence ID" value="XM_056015304.1"/>
</dbReference>
<name>A0A9W2Z8A7_BIOGL</name>
<reference evidence="13 14" key="1">
    <citation type="submission" date="2025-04" db="UniProtKB">
        <authorList>
            <consortium name="RefSeq"/>
        </authorList>
    </citation>
    <scope>IDENTIFICATION</scope>
</reference>
<evidence type="ECO:0000256" key="4">
    <source>
        <dbReference type="ARBA" id="ARBA00022475"/>
    </source>
</evidence>
<keyword evidence="5 11" id="KW-0812">Transmembrane</keyword>
<feature type="transmembrane region" description="Helical" evidence="11">
    <location>
        <begin position="118"/>
        <end position="134"/>
    </location>
</feature>
<dbReference type="AlphaFoldDB" id="A0A9W2Z8A7"/>
<evidence type="ECO:0000313" key="13">
    <source>
        <dbReference type="RefSeq" id="XP_055871256.1"/>
    </source>
</evidence>
<sequence length="667" mass="75942">MALLPRYIIHYLMLVPATLIIVLFSMLEKRKYRPGICGGRPACIIPIPLLDGYENRLAYAVALGSSINIIILVIFMPGNALGFEMSTWFKVLYILMQVLIACLLCLPFFICISTRHRAVGAVVNIFYCATWFGINVAECIEKNNLKELSAGMQAVIVLMALPNFVFLLSLIMYCTSMLYRCYKNKSFVHQYIAGTAKSHQVDHVRWVFKKSKDSVYQASLLKTQQKSFVGQMNTSRVLKFVAVLTFFKYPTKIVCIILVQLVATYMLSLLIISPFIWINEIIDTKLFSNETKQASFFIDVNIVLRIPPNNSEEVKVINSQIEIAENSSLVISIQVCYGFALAITILQTLFNIGMFVKNYRYHMLKLYQGDKHFIRDFTFSSCSNLASSVGCAGYLLIFTVWSFFLTLIAILLILSIGGLIIFPFLDNITSLVEKVAIILSVPILGLIFYYAMYFSAKFFLLHRKIHTSDKDLPLLVDNRKVFEFLNYLFLYFGMTSGIFSCLRRFIFSALFGYFALGRLDKSIYSRDLQKFDGAYGTYVAMLRVDNAHNNPSMRLFAHLLWSGVLVTRLRDSGGNNKEITHLTNTLNHTKNGPGSIRGPAAICNVCDVVDQKSRQARTRWFLAYTLIRNPQLRADRRDGKCVPNHEDNLEGINLHFLNHQFDYSTLA</sequence>
<feature type="transmembrane region" description="Helical" evidence="11">
    <location>
        <begin position="329"/>
        <end position="356"/>
    </location>
</feature>
<dbReference type="OMA" id="IHICRIM"/>
<evidence type="ECO:0000313" key="12">
    <source>
        <dbReference type="Proteomes" id="UP001165740"/>
    </source>
</evidence>
<evidence type="ECO:0000256" key="8">
    <source>
        <dbReference type="ARBA" id="ARBA00023072"/>
    </source>
</evidence>
<evidence type="ECO:0000256" key="2">
    <source>
        <dbReference type="ARBA" id="ARBA00014411"/>
    </source>
</evidence>
<dbReference type="PANTHER" id="PTHR21444:SF16">
    <property type="entry name" value="RECEPTOR FOR RETINOL UPTAKE STRA6"/>
    <property type="match status" value="1"/>
</dbReference>
<dbReference type="GO" id="GO:0019841">
    <property type="term" value="F:retinol binding"/>
    <property type="evidence" value="ECO:0007669"/>
    <property type="project" value="UniProtKB-KW"/>
</dbReference>
<accession>A0A9W2Z8A7</accession>
<dbReference type="RefSeq" id="XP_055871275.1">
    <property type="nucleotide sequence ID" value="XM_056015300.1"/>
</dbReference>
<protein>
    <recommendedName>
        <fullName evidence="2">Receptor for retinol uptake STRA6</fullName>
    </recommendedName>
</protein>
<dbReference type="GO" id="GO:0071939">
    <property type="term" value="P:vitamin A import into cell"/>
    <property type="evidence" value="ECO:0007669"/>
    <property type="project" value="TreeGrafter"/>
</dbReference>
<comment type="subcellular location">
    <subcellularLocation>
        <location evidence="1">Cell membrane</location>
        <topology evidence="1">Multi-pass membrane protein</topology>
    </subcellularLocation>
</comment>
<keyword evidence="4" id="KW-1003">Cell membrane</keyword>
<dbReference type="GO" id="GO:0038023">
    <property type="term" value="F:signaling receptor activity"/>
    <property type="evidence" value="ECO:0007669"/>
    <property type="project" value="InterPro"/>
</dbReference>
<dbReference type="PANTHER" id="PTHR21444">
    <property type="entry name" value="COILED-COIL DOMAIN-CONTAINING PROTEIN 180"/>
    <property type="match status" value="1"/>
</dbReference>
<feature type="transmembrane region" description="Helical" evidence="11">
    <location>
        <begin position="88"/>
        <end position="111"/>
    </location>
</feature>
<keyword evidence="9 11" id="KW-0472">Membrane</keyword>
<keyword evidence="7 11" id="KW-1133">Transmembrane helix</keyword>
<keyword evidence="8" id="KW-0683">Retinol-binding</keyword>
<dbReference type="Proteomes" id="UP001165740">
    <property type="component" value="Chromosome 1"/>
</dbReference>
<keyword evidence="12" id="KW-1185">Reference proteome</keyword>
<dbReference type="RefSeq" id="XP_055871256.1">
    <property type="nucleotide sequence ID" value="XM_056015281.1"/>
</dbReference>
<dbReference type="GO" id="GO:0016918">
    <property type="term" value="F:retinal binding"/>
    <property type="evidence" value="ECO:0007669"/>
    <property type="project" value="UniProtKB-KW"/>
</dbReference>
<organism evidence="12 13">
    <name type="scientific">Biomphalaria glabrata</name>
    <name type="common">Bloodfluke planorb</name>
    <name type="synonym">Freshwater snail</name>
    <dbReference type="NCBI Taxonomy" id="6526"/>
    <lineage>
        <taxon>Eukaryota</taxon>
        <taxon>Metazoa</taxon>
        <taxon>Spiralia</taxon>
        <taxon>Lophotrochozoa</taxon>
        <taxon>Mollusca</taxon>
        <taxon>Gastropoda</taxon>
        <taxon>Heterobranchia</taxon>
        <taxon>Euthyneura</taxon>
        <taxon>Panpulmonata</taxon>
        <taxon>Hygrophila</taxon>
        <taxon>Lymnaeoidea</taxon>
        <taxon>Planorbidae</taxon>
        <taxon>Biomphalaria</taxon>
    </lineage>
</organism>
<evidence type="ECO:0000256" key="11">
    <source>
        <dbReference type="SAM" id="Phobius"/>
    </source>
</evidence>
<keyword evidence="6" id="KW-0845">Vitamin A</keyword>
<dbReference type="InterPro" id="IPR026612">
    <property type="entry name" value="STRA6-like"/>
</dbReference>
<feature type="transmembrane region" description="Helical" evidence="11">
    <location>
        <begin position="154"/>
        <end position="175"/>
    </location>
</feature>
<evidence type="ECO:0000256" key="6">
    <source>
        <dbReference type="ARBA" id="ARBA00022893"/>
    </source>
</evidence>
<gene>
    <name evidence="13 14 15 16" type="primary">LOC106072342</name>
</gene>
<feature type="transmembrane region" description="Helical" evidence="11">
    <location>
        <begin position="253"/>
        <end position="278"/>
    </location>
</feature>
<dbReference type="RefSeq" id="XP_055871266.1">
    <property type="nucleotide sequence ID" value="XM_056015291.1"/>
</dbReference>
<evidence type="ECO:0000256" key="5">
    <source>
        <dbReference type="ARBA" id="ARBA00022692"/>
    </source>
</evidence>
<evidence type="ECO:0000313" key="14">
    <source>
        <dbReference type="RefSeq" id="XP_055871266.1"/>
    </source>
</evidence>
<proteinExistence type="predicted"/>
<evidence type="ECO:0000256" key="1">
    <source>
        <dbReference type="ARBA" id="ARBA00004651"/>
    </source>
</evidence>
<evidence type="ECO:0000256" key="7">
    <source>
        <dbReference type="ARBA" id="ARBA00022989"/>
    </source>
</evidence>
<feature type="transmembrane region" description="Helical" evidence="11">
    <location>
        <begin position="488"/>
        <end position="516"/>
    </location>
</feature>
<dbReference type="Pfam" id="PF14752">
    <property type="entry name" value="RBP_receptor"/>
    <property type="match status" value="1"/>
</dbReference>
<feature type="transmembrane region" description="Helical" evidence="11">
    <location>
        <begin position="403"/>
        <end position="425"/>
    </location>
</feature>
<feature type="transmembrane region" description="Helical" evidence="11">
    <location>
        <begin position="57"/>
        <end position="76"/>
    </location>
</feature>
<evidence type="ECO:0000256" key="9">
    <source>
        <dbReference type="ARBA" id="ARBA00023136"/>
    </source>
</evidence>